<gene>
    <name evidence="2" type="ORF">RWH45_14450</name>
</gene>
<accession>A0ABU3TAN1</accession>
<sequence length="118" mass="12178">MIIALSTAVPLLIAGALIAWLAYRSSRGTLTRNLWMGIRTTSTMRSDEAWRVGHTAAVVPMAVSGAGLIAAGAAAIVVGEDAAVWTAMAGCAWAVVWLLVAAVVAGRAVERMDADTGR</sequence>
<keyword evidence="1" id="KW-0472">Membrane</keyword>
<reference evidence="2 3" key="1">
    <citation type="submission" date="2023-09" db="EMBL/GenBank/DDBJ databases">
        <title>Microbacterium fusihabitans sp. nov., Microbacterium phycihabitans sp. nov., and Microbacterium cervinum sp. nov., isolated from dried seaweeds of beach.</title>
        <authorList>
            <person name="Lee S.D."/>
        </authorList>
    </citation>
    <scope>NUCLEOTIDE SEQUENCE [LARGE SCALE GENOMIC DNA]</scope>
    <source>
        <strain evidence="2 3">KSW4-17</strain>
    </source>
</reference>
<dbReference type="InterPro" id="IPR025962">
    <property type="entry name" value="SdpI/YhfL"/>
</dbReference>
<organism evidence="2 3">
    <name type="scientific">Microbacterium galbum</name>
    <dbReference type="NCBI Taxonomy" id="3075994"/>
    <lineage>
        <taxon>Bacteria</taxon>
        <taxon>Bacillati</taxon>
        <taxon>Actinomycetota</taxon>
        <taxon>Actinomycetes</taxon>
        <taxon>Micrococcales</taxon>
        <taxon>Microbacteriaceae</taxon>
        <taxon>Microbacterium</taxon>
    </lineage>
</organism>
<feature type="transmembrane region" description="Helical" evidence="1">
    <location>
        <begin position="52"/>
        <end position="78"/>
    </location>
</feature>
<feature type="transmembrane region" description="Helical" evidence="1">
    <location>
        <begin position="84"/>
        <end position="109"/>
    </location>
</feature>
<evidence type="ECO:0000256" key="1">
    <source>
        <dbReference type="SAM" id="Phobius"/>
    </source>
</evidence>
<dbReference type="RefSeq" id="WP_315995585.1">
    <property type="nucleotide sequence ID" value="NZ_JAWDIS010000003.1"/>
</dbReference>
<evidence type="ECO:0000313" key="2">
    <source>
        <dbReference type="EMBL" id="MDU0368417.1"/>
    </source>
</evidence>
<feature type="transmembrane region" description="Helical" evidence="1">
    <location>
        <begin position="6"/>
        <end position="23"/>
    </location>
</feature>
<dbReference type="Proteomes" id="UP001263371">
    <property type="component" value="Unassembled WGS sequence"/>
</dbReference>
<keyword evidence="1" id="KW-1133">Transmembrane helix</keyword>
<dbReference type="Pfam" id="PF13630">
    <property type="entry name" value="SdpI"/>
    <property type="match status" value="1"/>
</dbReference>
<keyword evidence="1" id="KW-0812">Transmembrane</keyword>
<name>A0ABU3TAN1_9MICO</name>
<dbReference type="EMBL" id="JAWDIS010000003">
    <property type="protein sequence ID" value="MDU0368417.1"/>
    <property type="molecule type" value="Genomic_DNA"/>
</dbReference>
<proteinExistence type="predicted"/>
<protein>
    <submittedName>
        <fullName evidence="2">SdpI family protein</fullName>
    </submittedName>
</protein>
<evidence type="ECO:0000313" key="3">
    <source>
        <dbReference type="Proteomes" id="UP001263371"/>
    </source>
</evidence>
<keyword evidence="3" id="KW-1185">Reference proteome</keyword>
<comment type="caution">
    <text evidence="2">The sequence shown here is derived from an EMBL/GenBank/DDBJ whole genome shotgun (WGS) entry which is preliminary data.</text>
</comment>